<comment type="caution">
    <text evidence="1">The sequence shown here is derived from an EMBL/GenBank/DDBJ whole genome shotgun (WGS) entry which is preliminary data.</text>
</comment>
<evidence type="ECO:0000313" key="2">
    <source>
        <dbReference type="Proteomes" id="UP001301958"/>
    </source>
</evidence>
<dbReference type="AlphaFoldDB" id="A0AAN7BKV6"/>
<proteinExistence type="predicted"/>
<name>A0AAN7BKV6_9PEZI</name>
<dbReference type="EMBL" id="MU865374">
    <property type="protein sequence ID" value="KAK4225134.1"/>
    <property type="molecule type" value="Genomic_DNA"/>
</dbReference>
<reference evidence="1" key="1">
    <citation type="journal article" date="2023" name="Mol. Phylogenet. Evol.">
        <title>Genome-scale phylogeny and comparative genomics of the fungal order Sordariales.</title>
        <authorList>
            <person name="Hensen N."/>
            <person name="Bonometti L."/>
            <person name="Westerberg I."/>
            <person name="Brannstrom I.O."/>
            <person name="Guillou S."/>
            <person name="Cros-Aarteil S."/>
            <person name="Calhoun S."/>
            <person name="Haridas S."/>
            <person name="Kuo A."/>
            <person name="Mondo S."/>
            <person name="Pangilinan J."/>
            <person name="Riley R."/>
            <person name="LaButti K."/>
            <person name="Andreopoulos B."/>
            <person name="Lipzen A."/>
            <person name="Chen C."/>
            <person name="Yan M."/>
            <person name="Daum C."/>
            <person name="Ng V."/>
            <person name="Clum A."/>
            <person name="Steindorff A."/>
            <person name="Ohm R.A."/>
            <person name="Martin F."/>
            <person name="Silar P."/>
            <person name="Natvig D.O."/>
            <person name="Lalanne C."/>
            <person name="Gautier V."/>
            <person name="Ament-Velasquez S.L."/>
            <person name="Kruys A."/>
            <person name="Hutchinson M.I."/>
            <person name="Powell A.J."/>
            <person name="Barry K."/>
            <person name="Miller A.N."/>
            <person name="Grigoriev I.V."/>
            <person name="Debuchy R."/>
            <person name="Gladieux P."/>
            <person name="Hiltunen Thoren M."/>
            <person name="Johannesson H."/>
        </authorList>
    </citation>
    <scope>NUCLEOTIDE SEQUENCE</scope>
    <source>
        <strain evidence="1">CBS 990.96</strain>
    </source>
</reference>
<reference evidence="1" key="2">
    <citation type="submission" date="2023-05" db="EMBL/GenBank/DDBJ databases">
        <authorList>
            <consortium name="Lawrence Berkeley National Laboratory"/>
            <person name="Steindorff A."/>
            <person name="Hensen N."/>
            <person name="Bonometti L."/>
            <person name="Westerberg I."/>
            <person name="Brannstrom I.O."/>
            <person name="Guillou S."/>
            <person name="Cros-Aarteil S."/>
            <person name="Calhoun S."/>
            <person name="Haridas S."/>
            <person name="Kuo A."/>
            <person name="Mondo S."/>
            <person name="Pangilinan J."/>
            <person name="Riley R."/>
            <person name="Labutti K."/>
            <person name="Andreopoulos B."/>
            <person name="Lipzen A."/>
            <person name="Chen C."/>
            <person name="Yanf M."/>
            <person name="Daum C."/>
            <person name="Ng V."/>
            <person name="Clum A."/>
            <person name="Ohm R."/>
            <person name="Martin F."/>
            <person name="Silar P."/>
            <person name="Natvig D."/>
            <person name="Lalanne C."/>
            <person name="Gautier V."/>
            <person name="Ament-Velasquez S.L."/>
            <person name="Kruys A."/>
            <person name="Hutchinson M.I."/>
            <person name="Powell A.J."/>
            <person name="Barry K."/>
            <person name="Miller A.N."/>
            <person name="Grigoriev I.V."/>
            <person name="Debuchy R."/>
            <person name="Gladieux P."/>
            <person name="Thoren M.H."/>
            <person name="Johannesson H."/>
        </authorList>
    </citation>
    <scope>NUCLEOTIDE SEQUENCE</scope>
    <source>
        <strain evidence="1">CBS 990.96</strain>
    </source>
</reference>
<dbReference type="Proteomes" id="UP001301958">
    <property type="component" value="Unassembled WGS sequence"/>
</dbReference>
<organism evidence="1 2">
    <name type="scientific">Podospora fimiseda</name>
    <dbReference type="NCBI Taxonomy" id="252190"/>
    <lineage>
        <taxon>Eukaryota</taxon>
        <taxon>Fungi</taxon>
        <taxon>Dikarya</taxon>
        <taxon>Ascomycota</taxon>
        <taxon>Pezizomycotina</taxon>
        <taxon>Sordariomycetes</taxon>
        <taxon>Sordariomycetidae</taxon>
        <taxon>Sordariales</taxon>
        <taxon>Podosporaceae</taxon>
        <taxon>Podospora</taxon>
    </lineage>
</organism>
<protein>
    <submittedName>
        <fullName evidence="1">Uncharacterized protein</fullName>
    </submittedName>
</protein>
<sequence length="285" mass="31928">MEFNLDLLPEGDSGNAFHLLNEGDERFRQTLAQTLPGRSPLTVKVTLVELHHGRVMYERRRDYATLLVFQIRFQSQLQRQRYKSASVTLEFFDSDSGSPSSNSKRDPHVISIAPDRVHWLHKTSRERTTTHGASLGIRAGPEIAGAEGTVHWEAEETKPVNFKATVTGISSHSKRRYGKENAVTWTMEESSDGADGIPSFLQAAVLLRRNHDGEFLAKLRVRSKVDPRTAMKRLLPFSTGDEDKVIDPIIITPGQTQLQSNAVTGIGETDLDSMEKLPLSSYFRV</sequence>
<keyword evidence="2" id="KW-1185">Reference proteome</keyword>
<accession>A0AAN7BKV6</accession>
<evidence type="ECO:0000313" key="1">
    <source>
        <dbReference type="EMBL" id="KAK4225134.1"/>
    </source>
</evidence>
<feature type="non-terminal residue" evidence="1">
    <location>
        <position position="285"/>
    </location>
</feature>
<gene>
    <name evidence="1" type="ORF">QBC38DRAFT_351854</name>
</gene>